<evidence type="ECO:0000256" key="4">
    <source>
        <dbReference type="ARBA" id="ARBA00008805"/>
    </source>
</evidence>
<comment type="catalytic activity">
    <reaction evidence="14">
        <text>pyridoxal + ATP = pyridoxal 5'-phosphate + ADP + H(+)</text>
        <dbReference type="Rhea" id="RHEA:10224"/>
        <dbReference type="ChEBI" id="CHEBI:15378"/>
        <dbReference type="ChEBI" id="CHEBI:17310"/>
        <dbReference type="ChEBI" id="CHEBI:30616"/>
        <dbReference type="ChEBI" id="CHEBI:456216"/>
        <dbReference type="ChEBI" id="CHEBI:597326"/>
        <dbReference type="EC" id="2.7.1.35"/>
    </reaction>
    <physiologicalReaction direction="left-to-right" evidence="14">
        <dbReference type="Rhea" id="RHEA:10225"/>
    </physiologicalReaction>
</comment>
<keyword evidence="10" id="KW-0067">ATP-binding</keyword>
<reference evidence="17" key="1">
    <citation type="submission" date="2021-05" db="EMBL/GenBank/DDBJ databases">
        <authorList>
            <person name="Tigano A."/>
        </authorList>
    </citation>
    <scope>NUCLEOTIDE SEQUENCE</scope>
</reference>
<keyword evidence="8" id="KW-0547">Nucleotide-binding</keyword>
<evidence type="ECO:0000313" key="17">
    <source>
        <dbReference type="EMBL" id="CAG6016410.1"/>
    </source>
</evidence>
<dbReference type="NCBIfam" id="TIGR00687">
    <property type="entry name" value="pyridox_kin"/>
    <property type="match status" value="1"/>
</dbReference>
<keyword evidence="9" id="KW-0418">Kinase</keyword>
<organism evidence="17 18">
    <name type="scientific">Menidia menidia</name>
    <name type="common">Atlantic silverside</name>
    <dbReference type="NCBI Taxonomy" id="238744"/>
    <lineage>
        <taxon>Eukaryota</taxon>
        <taxon>Metazoa</taxon>
        <taxon>Chordata</taxon>
        <taxon>Craniata</taxon>
        <taxon>Vertebrata</taxon>
        <taxon>Euteleostomi</taxon>
        <taxon>Actinopterygii</taxon>
        <taxon>Neopterygii</taxon>
        <taxon>Teleostei</taxon>
        <taxon>Neoteleostei</taxon>
        <taxon>Acanthomorphata</taxon>
        <taxon>Ovalentaria</taxon>
        <taxon>Atherinomorphae</taxon>
        <taxon>Atheriniformes</taxon>
        <taxon>Atherinopsidae</taxon>
        <taxon>Menidiinae</taxon>
        <taxon>Menidia</taxon>
    </lineage>
</organism>
<dbReference type="SUPFAM" id="SSF53613">
    <property type="entry name" value="Ribokinase-like"/>
    <property type="match status" value="2"/>
</dbReference>
<dbReference type="InterPro" id="IPR029056">
    <property type="entry name" value="Ribokinase-like"/>
</dbReference>
<dbReference type="Pfam" id="PF08543">
    <property type="entry name" value="Phos_pyr_kin"/>
    <property type="match status" value="2"/>
</dbReference>
<evidence type="ECO:0000256" key="9">
    <source>
        <dbReference type="ARBA" id="ARBA00022777"/>
    </source>
</evidence>
<comment type="pathway">
    <text evidence="2">Cofactor metabolism; pyridoxal 5'-phosphate salvage; pyridoxine 5'-phosphate from pyridoxine: step 1/1.</text>
</comment>
<comment type="similarity">
    <text evidence="4">Belongs to the pyridoxine kinase family.</text>
</comment>
<dbReference type="Gene3D" id="3.40.1190.20">
    <property type="match status" value="4"/>
</dbReference>
<dbReference type="CDD" id="cd01173">
    <property type="entry name" value="pyridoxal_pyridoxamine_kinase"/>
    <property type="match status" value="1"/>
</dbReference>
<protein>
    <recommendedName>
        <fullName evidence="6">Pyridoxal kinase</fullName>
        <ecNumber evidence="5">2.7.1.35</ecNumber>
    </recommendedName>
    <alternativeName>
        <fullName evidence="11">Pyridoxine kinase</fullName>
    </alternativeName>
</protein>
<dbReference type="EMBL" id="CAJRST010039999">
    <property type="protein sequence ID" value="CAG6016410.1"/>
    <property type="molecule type" value="Genomic_DNA"/>
</dbReference>
<dbReference type="Proteomes" id="UP000677803">
    <property type="component" value="Unassembled WGS sequence"/>
</dbReference>
<dbReference type="InterPro" id="IPR004625">
    <property type="entry name" value="PyrdxlKinase"/>
</dbReference>
<dbReference type="OrthoDB" id="2104723at2759"/>
<sequence>MECRVLSIQSHVVRGYVGNKSASFPLQVLGFEVDSINSVQFSNHTGYSHWKGQVLTADELHVLYEGIKLNNVHQYDYVLTGYTRDTSFLEMVVDIVQELKRANPNLYVPQNLYPVYKNKVVPVADIITPNQFEAELLTGKNITSEKDAVEVMDLLHAMGPDTRVRIEVPKVDAVFVGTGDLFAAMLLAWTHHHPNDLKTALCDPVLGDHGSMYVPQNLYPVYKNKVVPVADIITPNQFEAELLTGKNITSEKDAVEVMDLLHAMGPDTRVRIEVPKVDAVFVGTGDLFAAMLLAWTHHHPNDLKLAGPGRRPSPPQLELRMVQSKADIEDPAIVTEATVIS</sequence>
<evidence type="ECO:0000256" key="15">
    <source>
        <dbReference type="ARBA" id="ARBA00048524"/>
    </source>
</evidence>
<dbReference type="GO" id="GO:0005524">
    <property type="term" value="F:ATP binding"/>
    <property type="evidence" value="ECO:0007669"/>
    <property type="project" value="UniProtKB-KW"/>
</dbReference>
<evidence type="ECO:0000259" key="16">
    <source>
        <dbReference type="Pfam" id="PF08543"/>
    </source>
</evidence>
<evidence type="ECO:0000256" key="11">
    <source>
        <dbReference type="ARBA" id="ARBA00032808"/>
    </source>
</evidence>
<gene>
    <name evidence="17" type="ORF">MMEN_LOCUS20332</name>
</gene>
<dbReference type="GO" id="GO:0009443">
    <property type="term" value="P:pyridoxal 5'-phosphate salvage"/>
    <property type="evidence" value="ECO:0007669"/>
    <property type="project" value="InterPro"/>
</dbReference>
<evidence type="ECO:0000256" key="1">
    <source>
        <dbReference type="ARBA" id="ARBA00004750"/>
    </source>
</evidence>
<evidence type="ECO:0000256" key="7">
    <source>
        <dbReference type="ARBA" id="ARBA00022679"/>
    </source>
</evidence>
<evidence type="ECO:0000256" key="6">
    <source>
        <dbReference type="ARBA" id="ARBA00018134"/>
    </source>
</evidence>
<evidence type="ECO:0000313" key="18">
    <source>
        <dbReference type="Proteomes" id="UP000677803"/>
    </source>
</evidence>
<evidence type="ECO:0000256" key="10">
    <source>
        <dbReference type="ARBA" id="ARBA00022840"/>
    </source>
</evidence>
<evidence type="ECO:0000256" key="2">
    <source>
        <dbReference type="ARBA" id="ARBA00004835"/>
    </source>
</evidence>
<evidence type="ECO:0000256" key="5">
    <source>
        <dbReference type="ARBA" id="ARBA00012104"/>
    </source>
</evidence>
<comment type="catalytic activity">
    <reaction evidence="15">
        <text>pyridoxine + ATP = pyridoxine 5'-phosphate + ADP + H(+)</text>
        <dbReference type="Rhea" id="RHEA:25108"/>
        <dbReference type="ChEBI" id="CHEBI:15378"/>
        <dbReference type="ChEBI" id="CHEBI:16709"/>
        <dbReference type="ChEBI" id="CHEBI:30616"/>
        <dbReference type="ChEBI" id="CHEBI:58589"/>
        <dbReference type="ChEBI" id="CHEBI:456216"/>
        <dbReference type="EC" id="2.7.1.35"/>
    </reaction>
    <physiologicalReaction direction="left-to-right" evidence="15">
        <dbReference type="Rhea" id="RHEA:25109"/>
    </physiologicalReaction>
</comment>
<dbReference type="CDD" id="cd00287">
    <property type="entry name" value="ribokinase_pfkB_like"/>
    <property type="match status" value="1"/>
</dbReference>
<evidence type="ECO:0000256" key="3">
    <source>
        <dbReference type="ARBA" id="ARBA00005210"/>
    </source>
</evidence>
<feature type="domain" description="Pyridoxamine kinase/Phosphomethylpyrimidine kinase" evidence="16">
    <location>
        <begin position="84"/>
        <end position="161"/>
    </location>
</feature>
<evidence type="ECO:0000256" key="14">
    <source>
        <dbReference type="ARBA" id="ARBA00047377"/>
    </source>
</evidence>
<dbReference type="EC" id="2.7.1.35" evidence="5"/>
<evidence type="ECO:0000256" key="13">
    <source>
        <dbReference type="ARBA" id="ARBA00047310"/>
    </source>
</evidence>
<comment type="pathway">
    <text evidence="3">Cofactor metabolism; pyridoxal 5'-phosphate salvage; pyridoxal 5'-phosphate from pyridoxal: step 1/1.</text>
</comment>
<dbReference type="PANTHER" id="PTHR10534:SF2">
    <property type="entry name" value="PYRIDOXAL KINASE"/>
    <property type="match status" value="1"/>
</dbReference>
<evidence type="ECO:0000256" key="12">
    <source>
        <dbReference type="ARBA" id="ARBA00045787"/>
    </source>
</evidence>
<comment type="catalytic activity">
    <reaction evidence="13">
        <text>pyridoxamine + ATP = pyridoxamine 5'-phosphate + ADP + H(+)</text>
        <dbReference type="Rhea" id="RHEA:25104"/>
        <dbReference type="ChEBI" id="CHEBI:15378"/>
        <dbReference type="ChEBI" id="CHEBI:30616"/>
        <dbReference type="ChEBI" id="CHEBI:57761"/>
        <dbReference type="ChEBI" id="CHEBI:58451"/>
        <dbReference type="ChEBI" id="CHEBI:456216"/>
        <dbReference type="EC" id="2.7.1.35"/>
    </reaction>
    <physiologicalReaction direction="left-to-right" evidence="13">
        <dbReference type="Rhea" id="RHEA:25105"/>
    </physiologicalReaction>
</comment>
<accession>A0A8S4BTG5</accession>
<keyword evidence="18" id="KW-1185">Reference proteome</keyword>
<comment type="function">
    <text evidence="12">Catalyzes the phosphorylation of the dietary vitamin B6 vitamers pyridoxal (PL), pyridoxine (PN) and pyridoxamine (PM) to form pyridoxal 5'-phosphate (PLP), pyridoxine 5'-phosphate (PNP) and pyridoxamine 5'-phosphate (PMP), respectively. PLP is the active form of vitamin B6, and acts as a cofactor for over 140 different enzymatic reactions.</text>
</comment>
<comment type="pathway">
    <text evidence="1">Cofactor metabolism; pyridoxal 5'-phosphate salvage; pyridoxamine 5'-phosphate from pyridoxamine: step 1/1.</text>
</comment>
<dbReference type="InterPro" id="IPR013749">
    <property type="entry name" value="PM/HMP-P_kinase-1"/>
</dbReference>
<dbReference type="AlphaFoldDB" id="A0A8S4BTG5"/>
<dbReference type="PANTHER" id="PTHR10534">
    <property type="entry name" value="PYRIDOXAL KINASE"/>
    <property type="match status" value="1"/>
</dbReference>
<evidence type="ECO:0000256" key="8">
    <source>
        <dbReference type="ARBA" id="ARBA00022741"/>
    </source>
</evidence>
<dbReference type="GO" id="GO:0005829">
    <property type="term" value="C:cytosol"/>
    <property type="evidence" value="ECO:0007669"/>
    <property type="project" value="TreeGrafter"/>
</dbReference>
<keyword evidence="7" id="KW-0808">Transferase</keyword>
<name>A0A8S4BTG5_9TELE</name>
<comment type="caution">
    <text evidence="17">The sequence shown here is derived from an EMBL/GenBank/DDBJ whole genome shotgun (WGS) entry which is preliminary data.</text>
</comment>
<dbReference type="GO" id="GO:0008478">
    <property type="term" value="F:pyridoxal kinase activity"/>
    <property type="evidence" value="ECO:0007669"/>
    <property type="project" value="UniProtKB-EC"/>
</dbReference>
<proteinExistence type="inferred from homology"/>
<feature type="domain" description="Pyridoxamine kinase/Phosphomethylpyrimidine kinase" evidence="16">
    <location>
        <begin position="195"/>
        <end position="267"/>
    </location>
</feature>